<reference evidence="2 3" key="1">
    <citation type="journal article" date="2014" name="Genome Announc.">
        <title>Draft Genome Sequence of Petroleum Oil-Degrading Marine Bacterium Pseudomonas taeanensis Strain MS-3, Isolated from a Crude Oil-Contaminated Seashore.</title>
        <authorList>
            <person name="Lee S.Y."/>
            <person name="Kim S.H."/>
            <person name="Lee D.G."/>
            <person name="Shin S."/>
            <person name="Yun S.H."/>
            <person name="Choi C.W."/>
            <person name="Chung Y.H."/>
            <person name="Choi J.S."/>
            <person name="Kahng H.Y."/>
            <person name="Kim S.I."/>
        </authorList>
    </citation>
    <scope>NUCLEOTIDE SEQUENCE [LARGE SCALE GENOMIC DNA]</scope>
    <source>
        <strain evidence="2 3">MS-3</strain>
    </source>
</reference>
<dbReference type="RefSeq" id="WP_025165834.1">
    <property type="nucleotide sequence ID" value="NZ_AWSQ01000003.1"/>
</dbReference>
<dbReference type="CDD" id="cd02019">
    <property type="entry name" value="NK"/>
    <property type="match status" value="1"/>
</dbReference>
<evidence type="ECO:0000313" key="3">
    <source>
        <dbReference type="Proteomes" id="UP000030063"/>
    </source>
</evidence>
<sequence>MKVLVLTGPESSGKSWLAKEVQSVFGGHIVGEYVRHFIEREQRDTCYADIPEIARGQLAWEDAARAACPTLLILDTHLLSNLLWSRELFGDCPPWIEDELLRRDYHLHLLLDPVAVPWVDDGQRCQPELAQRLAFYQDCERWLQRHQQPFQCIQGGWPARRKQALVCVSEWLKSFKQHAGPRQQQAQCDDDR</sequence>
<dbReference type="SUPFAM" id="SSF52540">
    <property type="entry name" value="P-loop containing nucleoside triphosphate hydrolases"/>
    <property type="match status" value="1"/>
</dbReference>
<evidence type="ECO:0000259" key="1">
    <source>
        <dbReference type="Pfam" id="PF13521"/>
    </source>
</evidence>
<dbReference type="AlphaFoldDB" id="A0A0A1YLI3"/>
<protein>
    <submittedName>
        <fullName evidence="2">N-acetylglucosamine-6-sulfatase</fullName>
    </submittedName>
</protein>
<dbReference type="Gene3D" id="3.40.50.300">
    <property type="entry name" value="P-loop containing nucleotide triphosphate hydrolases"/>
    <property type="match status" value="1"/>
</dbReference>
<dbReference type="PANTHER" id="PTHR37512">
    <property type="entry name" value="TRIFUNCTIONAL NAD BIOSYNTHESIS/REGULATOR PROTEIN NADR"/>
    <property type="match status" value="1"/>
</dbReference>
<dbReference type="EMBL" id="AWSQ01000003">
    <property type="protein sequence ID" value="KFX69524.1"/>
    <property type="molecule type" value="Genomic_DNA"/>
</dbReference>
<dbReference type="eggNOG" id="COG3172">
    <property type="taxonomic scope" value="Bacteria"/>
</dbReference>
<dbReference type="Proteomes" id="UP000030063">
    <property type="component" value="Unassembled WGS sequence"/>
</dbReference>
<accession>A0A0A1YLI3</accession>
<dbReference type="InterPro" id="IPR027417">
    <property type="entry name" value="P-loop_NTPase"/>
</dbReference>
<dbReference type="PANTHER" id="PTHR37512:SF1">
    <property type="entry name" value="NADR_TTD14 AAA DOMAIN-CONTAINING PROTEIN"/>
    <property type="match status" value="1"/>
</dbReference>
<organism evidence="2 3">
    <name type="scientific">Pseudomonas taeanensis MS-3</name>
    <dbReference type="NCBI Taxonomy" id="1395571"/>
    <lineage>
        <taxon>Bacteria</taxon>
        <taxon>Pseudomonadati</taxon>
        <taxon>Pseudomonadota</taxon>
        <taxon>Gammaproteobacteria</taxon>
        <taxon>Pseudomonadales</taxon>
        <taxon>Pseudomonadaceae</taxon>
        <taxon>Pseudomonas</taxon>
    </lineage>
</organism>
<dbReference type="InterPro" id="IPR052735">
    <property type="entry name" value="NAD_biosynth-regulator"/>
</dbReference>
<dbReference type="STRING" id="1395571.TMS3_0114000"/>
<dbReference type="OrthoDB" id="7057953at2"/>
<dbReference type="Pfam" id="PF13521">
    <property type="entry name" value="AAA_28"/>
    <property type="match status" value="1"/>
</dbReference>
<proteinExistence type="predicted"/>
<dbReference type="InterPro" id="IPR038727">
    <property type="entry name" value="NadR/Ttd14_AAA_dom"/>
</dbReference>
<evidence type="ECO:0000313" key="2">
    <source>
        <dbReference type="EMBL" id="KFX69524.1"/>
    </source>
</evidence>
<comment type="caution">
    <text evidence="2">The sequence shown here is derived from an EMBL/GenBank/DDBJ whole genome shotgun (WGS) entry which is preliminary data.</text>
</comment>
<gene>
    <name evidence="2" type="ORF">TMS3_0114000</name>
</gene>
<feature type="domain" description="NadR/Ttd14 AAA" evidence="1">
    <location>
        <begin position="5"/>
        <end position="160"/>
    </location>
</feature>
<name>A0A0A1YLI3_9PSED</name>
<keyword evidence="3" id="KW-1185">Reference proteome</keyword>